<feature type="compositionally biased region" description="Basic and acidic residues" evidence="1">
    <location>
        <begin position="279"/>
        <end position="289"/>
    </location>
</feature>
<comment type="caution">
    <text evidence="4">The sequence shown here is derived from an EMBL/GenBank/DDBJ whole genome shotgun (WGS) entry which is preliminary data.</text>
</comment>
<dbReference type="AlphaFoldDB" id="A0A8H5EAX6"/>
<keyword evidence="2" id="KW-1133">Transmembrane helix</keyword>
<feature type="chain" id="PRO_5034181878" evidence="3">
    <location>
        <begin position="23"/>
        <end position="437"/>
    </location>
</feature>
<dbReference type="EMBL" id="JABEVY010000046">
    <property type="protein sequence ID" value="KAF5253116.1"/>
    <property type="molecule type" value="Genomic_DNA"/>
</dbReference>
<evidence type="ECO:0000313" key="5">
    <source>
        <dbReference type="Proteomes" id="UP000573603"/>
    </source>
</evidence>
<feature type="signal peptide" evidence="3">
    <location>
        <begin position="1"/>
        <end position="22"/>
    </location>
</feature>
<gene>
    <name evidence="4" type="ORF">FANTH_1947</name>
</gene>
<keyword evidence="3" id="KW-0732">Signal</keyword>
<keyword evidence="2" id="KW-0472">Membrane</keyword>
<dbReference type="Proteomes" id="UP000573603">
    <property type="component" value="Unassembled WGS sequence"/>
</dbReference>
<evidence type="ECO:0000256" key="3">
    <source>
        <dbReference type="SAM" id="SignalP"/>
    </source>
</evidence>
<feature type="region of interest" description="Disordered" evidence="1">
    <location>
        <begin position="273"/>
        <end position="299"/>
    </location>
</feature>
<organism evidence="4 5">
    <name type="scientific">Fusarium anthophilum</name>
    <dbReference type="NCBI Taxonomy" id="48485"/>
    <lineage>
        <taxon>Eukaryota</taxon>
        <taxon>Fungi</taxon>
        <taxon>Dikarya</taxon>
        <taxon>Ascomycota</taxon>
        <taxon>Pezizomycotina</taxon>
        <taxon>Sordariomycetes</taxon>
        <taxon>Hypocreomycetidae</taxon>
        <taxon>Hypocreales</taxon>
        <taxon>Nectriaceae</taxon>
        <taxon>Fusarium</taxon>
        <taxon>Fusarium fujikuroi species complex</taxon>
    </lineage>
</organism>
<keyword evidence="5" id="KW-1185">Reference proteome</keyword>
<keyword evidence="2" id="KW-0812">Transmembrane</keyword>
<accession>A0A8H5EAX6</accession>
<reference evidence="4 5" key="1">
    <citation type="journal article" date="2020" name="BMC Genomics">
        <title>Correction to: Identification and distribution of gene clusters required for synthesis of sphingolipid metabolism inhibitors in diverse species of the filamentous fungus Fusarium.</title>
        <authorList>
            <person name="Kim H.S."/>
            <person name="Lohmar J.M."/>
            <person name="Busman M."/>
            <person name="Brown D.W."/>
            <person name="Naumann T.A."/>
            <person name="Divon H.H."/>
            <person name="Lysoe E."/>
            <person name="Uhlig S."/>
            <person name="Proctor R.H."/>
        </authorList>
    </citation>
    <scope>NUCLEOTIDE SEQUENCE [LARGE SCALE GENOMIC DNA]</scope>
    <source>
        <strain evidence="4 5">NRRL 25214</strain>
    </source>
</reference>
<feature type="transmembrane region" description="Helical" evidence="2">
    <location>
        <begin position="363"/>
        <end position="396"/>
    </location>
</feature>
<name>A0A8H5EAX6_9HYPO</name>
<evidence type="ECO:0000256" key="2">
    <source>
        <dbReference type="SAM" id="Phobius"/>
    </source>
</evidence>
<proteinExistence type="predicted"/>
<sequence length="437" mass="48258">MFHTRFLTAVAAGLLGAQGVLGLNHGEISEFNGKNVRWQELAKGVFTGVPENEWDDKLHKRSAVELDIDEIVGNSTISDGTQLETRDLAGTCRAGQKCVVKATNYVLLLGYSAWLSTAEYVSSGNLWEFLNKPFVANAGGVAIAGIISGQINEATKKECSTESPDTSQADIIRTALESVIDKNTEAGEVSIDISGPSGTVNIKIKAGPPNTSPNPECNQGSIAKMTAQHCLHHESWWYSDTARYEYLKSDLFWTLAVLIIVNCWWSAKQVDSFPDENDQNDKKDEKENSVVKSSPTTPPRPGFWLKDRITSRLRKYLTLFVCTSVFPLLLLHGSWVVISAWRISFGLVHRTYPSSLKPRMLGFIVYSPIATIILLAWVAVLGVGVFILATQILLWIKVWEIDIDARSISPLQKDITKKAIGDGDEIKDGEQEETKET</sequence>
<feature type="transmembrane region" description="Helical" evidence="2">
    <location>
        <begin position="316"/>
        <end position="343"/>
    </location>
</feature>
<protein>
    <submittedName>
        <fullName evidence="4">Uncharacterized protein</fullName>
    </submittedName>
</protein>
<evidence type="ECO:0000313" key="4">
    <source>
        <dbReference type="EMBL" id="KAF5253116.1"/>
    </source>
</evidence>
<evidence type="ECO:0000256" key="1">
    <source>
        <dbReference type="SAM" id="MobiDB-lite"/>
    </source>
</evidence>